<proteinExistence type="predicted"/>
<gene>
    <name evidence="2" type="ORF">H1191_02105</name>
</gene>
<keyword evidence="1" id="KW-0812">Transmembrane</keyword>
<accession>A0A7W1WND5</accession>
<keyword evidence="1" id="KW-1133">Transmembrane helix</keyword>
<feature type="transmembrane region" description="Helical" evidence="1">
    <location>
        <begin position="14"/>
        <end position="34"/>
    </location>
</feature>
<feature type="transmembrane region" description="Helical" evidence="1">
    <location>
        <begin position="40"/>
        <end position="59"/>
    </location>
</feature>
<feature type="transmembrane region" description="Helical" evidence="1">
    <location>
        <begin position="165"/>
        <end position="189"/>
    </location>
</feature>
<keyword evidence="1" id="KW-0472">Membrane</keyword>
<evidence type="ECO:0000313" key="2">
    <source>
        <dbReference type="EMBL" id="MBA4493107.1"/>
    </source>
</evidence>
<dbReference type="EMBL" id="JACEIQ010000001">
    <property type="protein sequence ID" value="MBA4493107.1"/>
    <property type="molecule type" value="Genomic_DNA"/>
</dbReference>
<name>A0A7W1WND5_9BACL</name>
<feature type="transmembrane region" description="Helical" evidence="1">
    <location>
        <begin position="123"/>
        <end position="144"/>
    </location>
</feature>
<organism evidence="2 3">
    <name type="scientific">Paenactinomyces guangxiensis</name>
    <dbReference type="NCBI Taxonomy" id="1490290"/>
    <lineage>
        <taxon>Bacteria</taxon>
        <taxon>Bacillati</taxon>
        <taxon>Bacillota</taxon>
        <taxon>Bacilli</taxon>
        <taxon>Bacillales</taxon>
        <taxon>Thermoactinomycetaceae</taxon>
        <taxon>Paenactinomyces</taxon>
    </lineage>
</organism>
<dbReference type="Proteomes" id="UP000535491">
    <property type="component" value="Unassembled WGS sequence"/>
</dbReference>
<dbReference type="AlphaFoldDB" id="A0A7W1WND5"/>
<keyword evidence="3" id="KW-1185">Reference proteome</keyword>
<feature type="transmembrane region" description="Helical" evidence="1">
    <location>
        <begin position="90"/>
        <end position="111"/>
    </location>
</feature>
<sequence length="190" mass="21933">MEESRLRTLRRKQLLYTNLLFLVNLLIVFALIAFQAAAPVVYTVLGLIFLIPPLSLQIMKRPNPLLFYLPGMKELFQYEMDKLGSNWRRYYTSSSILLVALSVFFFVQAVMQDGNKLFMEGMPVWYLVVIPLALIYIGNMNLRFHARRLDEKTPEQLKAYAYDKMLFSLVFASVSVVMTVLGAIVVMLMT</sequence>
<protein>
    <submittedName>
        <fullName evidence="2">Uncharacterized protein</fullName>
    </submittedName>
</protein>
<dbReference type="RefSeq" id="WP_181750317.1">
    <property type="nucleotide sequence ID" value="NZ_JACEIQ010000001.1"/>
</dbReference>
<evidence type="ECO:0000256" key="1">
    <source>
        <dbReference type="SAM" id="Phobius"/>
    </source>
</evidence>
<comment type="caution">
    <text evidence="2">The sequence shown here is derived from an EMBL/GenBank/DDBJ whole genome shotgun (WGS) entry which is preliminary data.</text>
</comment>
<evidence type="ECO:0000313" key="3">
    <source>
        <dbReference type="Proteomes" id="UP000535491"/>
    </source>
</evidence>
<reference evidence="2 3" key="1">
    <citation type="submission" date="2020-07" db="EMBL/GenBank/DDBJ databases">
        <authorList>
            <person name="Feng H."/>
        </authorList>
    </citation>
    <scope>NUCLEOTIDE SEQUENCE [LARGE SCALE GENOMIC DNA]</scope>
    <source>
        <strain evidence="3">s-10</strain>
    </source>
</reference>